<keyword evidence="6" id="KW-0966">Cell projection</keyword>
<reference evidence="6 7" key="1">
    <citation type="submission" date="2019-03" db="EMBL/GenBank/DDBJ databases">
        <title>Ramlibacter sp. 18x22-1, whole genome shotgun sequence.</title>
        <authorList>
            <person name="Zhang X."/>
            <person name="Feng G."/>
            <person name="Zhu H."/>
        </authorList>
    </citation>
    <scope>NUCLEOTIDE SEQUENCE [LARGE SCALE GENOMIC DNA]</scope>
    <source>
        <strain evidence="6 7">18x22-1</strain>
    </source>
</reference>
<evidence type="ECO:0000256" key="2">
    <source>
        <dbReference type="ARBA" id="ARBA00022490"/>
    </source>
</evidence>
<evidence type="ECO:0000256" key="3">
    <source>
        <dbReference type="ARBA" id="ARBA00022795"/>
    </source>
</evidence>
<keyword evidence="3" id="KW-1005">Bacterial flagellum biogenesis</keyword>
<keyword evidence="6" id="KW-0282">Flagellum</keyword>
<dbReference type="RefSeq" id="WP_135248286.1">
    <property type="nucleotide sequence ID" value="NZ_SMLK01000001.1"/>
</dbReference>
<evidence type="ECO:0000256" key="1">
    <source>
        <dbReference type="ARBA" id="ARBA00004514"/>
    </source>
</evidence>
<dbReference type="AlphaFoldDB" id="A0A4Z0CD38"/>
<evidence type="ECO:0000313" key="6">
    <source>
        <dbReference type="EMBL" id="TFZ08350.1"/>
    </source>
</evidence>
<dbReference type="InterPro" id="IPR008622">
    <property type="entry name" value="FliT"/>
</dbReference>
<name>A0A4Z0CD38_9BURK</name>
<comment type="caution">
    <text evidence="6">The sequence shown here is derived from an EMBL/GenBank/DDBJ whole genome shotgun (WGS) entry which is preliminary data.</text>
</comment>
<evidence type="ECO:0000256" key="5">
    <source>
        <dbReference type="ARBA" id="ARBA00093797"/>
    </source>
</evidence>
<proteinExistence type="predicted"/>
<evidence type="ECO:0000256" key="4">
    <source>
        <dbReference type="ARBA" id="ARBA00023186"/>
    </source>
</evidence>
<dbReference type="GO" id="GO:0044781">
    <property type="term" value="P:bacterial-type flagellum organization"/>
    <property type="evidence" value="ECO:0007669"/>
    <property type="project" value="UniProtKB-KW"/>
</dbReference>
<gene>
    <name evidence="6" type="ORF">EZ216_04120</name>
</gene>
<keyword evidence="7" id="KW-1185">Reference proteome</keyword>
<evidence type="ECO:0000313" key="7">
    <source>
        <dbReference type="Proteomes" id="UP000297839"/>
    </source>
</evidence>
<accession>A0A4Z0CD38</accession>
<sequence>MPTFTREALPMSDLSDDASALMRCYTALDAASREMLDAARAGDWDGVCRLEGACALVIARLEELGPPRSMPPHEQKERMRILRRIVERDAEIRRIGEPVPAWLDPAPAPASILLH</sequence>
<protein>
    <recommendedName>
        <fullName evidence="5">Flagellar protein FliT</fullName>
    </recommendedName>
</protein>
<organism evidence="6 7">
    <name type="scientific">Ramlibacter humi</name>
    <dbReference type="NCBI Taxonomy" id="2530451"/>
    <lineage>
        <taxon>Bacteria</taxon>
        <taxon>Pseudomonadati</taxon>
        <taxon>Pseudomonadota</taxon>
        <taxon>Betaproteobacteria</taxon>
        <taxon>Burkholderiales</taxon>
        <taxon>Comamonadaceae</taxon>
        <taxon>Ramlibacter</taxon>
    </lineage>
</organism>
<dbReference type="OrthoDB" id="8687480at2"/>
<comment type="subcellular location">
    <subcellularLocation>
        <location evidence="1">Cytoplasm</location>
        <location evidence="1">Cytosol</location>
    </subcellularLocation>
</comment>
<dbReference type="Pfam" id="PF05400">
    <property type="entry name" value="FliT"/>
    <property type="match status" value="1"/>
</dbReference>
<keyword evidence="6" id="KW-0969">Cilium</keyword>
<keyword evidence="2" id="KW-0963">Cytoplasm</keyword>
<dbReference type="Gene3D" id="1.20.58.380">
    <property type="entry name" value="Flagellar protein flit"/>
    <property type="match status" value="1"/>
</dbReference>
<keyword evidence="4" id="KW-0143">Chaperone</keyword>
<dbReference type="Proteomes" id="UP000297839">
    <property type="component" value="Unassembled WGS sequence"/>
</dbReference>
<dbReference type="EMBL" id="SMLK01000001">
    <property type="protein sequence ID" value="TFZ08350.1"/>
    <property type="molecule type" value="Genomic_DNA"/>
</dbReference>